<dbReference type="KEGG" id="mrh:MycrhN_3648"/>
<proteinExistence type="predicted"/>
<accession>G8RUE9</accession>
<keyword evidence="2" id="KW-1133">Transmembrane helix</keyword>
<dbReference type="Pfam" id="PF11209">
    <property type="entry name" value="LmeA"/>
    <property type="match status" value="1"/>
</dbReference>
<feature type="region of interest" description="Disordered" evidence="1">
    <location>
        <begin position="73"/>
        <end position="96"/>
    </location>
</feature>
<dbReference type="AlphaFoldDB" id="G8RUE9"/>
<dbReference type="Proteomes" id="UP000005442">
    <property type="component" value="Chromosome"/>
</dbReference>
<protein>
    <recommendedName>
        <fullName evidence="5">DUF2993 domain-containing protein</fullName>
    </recommendedName>
</protein>
<dbReference type="PATRIC" id="fig|710685.3.peg.3658"/>
<keyword evidence="4" id="KW-1185">Reference proteome</keyword>
<feature type="transmembrane region" description="Helical" evidence="2">
    <location>
        <begin position="101"/>
        <end position="125"/>
    </location>
</feature>
<name>G8RUE9_MYCRN</name>
<evidence type="ECO:0000256" key="2">
    <source>
        <dbReference type="SAM" id="Phobius"/>
    </source>
</evidence>
<feature type="compositionally biased region" description="Pro residues" evidence="1">
    <location>
        <begin position="76"/>
        <end position="91"/>
    </location>
</feature>
<reference evidence="3 4" key="1">
    <citation type="submission" date="2011-12" db="EMBL/GenBank/DDBJ databases">
        <title>Complete sequence of Mycobacterium rhodesiae NBB3.</title>
        <authorList>
            <consortium name="US DOE Joint Genome Institute"/>
            <person name="Lucas S."/>
            <person name="Han J."/>
            <person name="Lapidus A."/>
            <person name="Cheng J.-F."/>
            <person name="Goodwin L."/>
            <person name="Pitluck S."/>
            <person name="Peters L."/>
            <person name="Mikhailova N."/>
            <person name="Gu W."/>
            <person name="Detter J.C."/>
            <person name="Han C."/>
            <person name="Tapia R."/>
            <person name="Land M."/>
            <person name="Hauser L."/>
            <person name="Kyrpides N."/>
            <person name="Ivanova N."/>
            <person name="Pagani I."/>
            <person name="Mattes T."/>
            <person name="Holmes A."/>
            <person name="Rutledge P."/>
            <person name="Paulsen I."/>
            <person name="Coleman N."/>
            <person name="Woyke T."/>
        </authorList>
    </citation>
    <scope>NUCLEOTIDE SEQUENCE [LARGE SCALE GENOMIC DNA]</scope>
    <source>
        <strain evidence="3 4">NBB3</strain>
    </source>
</reference>
<gene>
    <name evidence="3" type="ordered locus">MycrhN_3648</name>
</gene>
<sequence>MRANSLSGMTYPRYAGNAMYAGQTATPARGAGFHSAPTHNGPIPAPYAPTQVRPIPPASYAPTQVRPIPLVAQYQPPAPPVQPPAPPPQPPANRKRGRGPLAILLILVIVLATAAAGLVGAEFFARTIAVSKVKSATACFIEASEDSVDVTFETSPPVLMQYFDDKYSGFTIGTNGTPIRGVHGVTADIAVDDLDLKGGANDAGTIGAINATVDWTSEGMRESANAALKEAIDEYLDDSIFGFLTDWISTDEVVTSIETDPSTGIVTLHGMFDSTIAVKPETTADGGIRLQIQPDSFSLGGDLDLPQEDLQSKLDEMTSELTDNKYNLRVDSLEVTDSGVVAQFSAKNIDIPASDGTGSCFDM</sequence>
<evidence type="ECO:0000256" key="1">
    <source>
        <dbReference type="SAM" id="MobiDB-lite"/>
    </source>
</evidence>
<dbReference type="STRING" id="710685.MycrhN_3648"/>
<keyword evidence="2" id="KW-0812">Transmembrane</keyword>
<organism evidence="3 4">
    <name type="scientific">Mycolicibacterium rhodesiae (strain NBB3)</name>
    <name type="common">Mycobacterium rhodesiae</name>
    <dbReference type="NCBI Taxonomy" id="710685"/>
    <lineage>
        <taxon>Bacteria</taxon>
        <taxon>Bacillati</taxon>
        <taxon>Actinomycetota</taxon>
        <taxon>Actinomycetes</taxon>
        <taxon>Mycobacteriales</taxon>
        <taxon>Mycobacteriaceae</taxon>
        <taxon>Mycolicibacterium</taxon>
    </lineage>
</organism>
<evidence type="ECO:0008006" key="5">
    <source>
        <dbReference type="Google" id="ProtNLM"/>
    </source>
</evidence>
<dbReference type="EMBL" id="CP003169">
    <property type="protein sequence ID" value="AEV74166.1"/>
    <property type="molecule type" value="Genomic_DNA"/>
</dbReference>
<keyword evidence="2" id="KW-0472">Membrane</keyword>
<dbReference type="InterPro" id="IPR021373">
    <property type="entry name" value="DUF2993"/>
</dbReference>
<dbReference type="HOGENOM" id="CLU_067536_0_0_11"/>
<dbReference type="eggNOG" id="ENOG5030P4T">
    <property type="taxonomic scope" value="Bacteria"/>
</dbReference>
<evidence type="ECO:0000313" key="4">
    <source>
        <dbReference type="Proteomes" id="UP000005442"/>
    </source>
</evidence>
<evidence type="ECO:0000313" key="3">
    <source>
        <dbReference type="EMBL" id="AEV74166.1"/>
    </source>
</evidence>